<comment type="function">
    <text evidence="10">Catalyzes the transfer of pyrophosphate from adenosine triphosphate (ATP) to 6-hydroxymethyl-7,8-dihydropterin, an enzymatic step in folate biosynthesis pathway.</text>
</comment>
<evidence type="ECO:0000256" key="11">
    <source>
        <dbReference type="ARBA" id="ARBA00029766"/>
    </source>
</evidence>
<evidence type="ECO:0000256" key="9">
    <source>
        <dbReference type="ARBA" id="ARBA00022909"/>
    </source>
</evidence>
<dbReference type="InterPro" id="IPR000550">
    <property type="entry name" value="Hppk"/>
</dbReference>
<dbReference type="EC" id="2.7.6.3" evidence="3"/>
<keyword evidence="15" id="KW-1185">Reference proteome</keyword>
<comment type="pathway">
    <text evidence="1">Cofactor biosynthesis; tetrahydrofolate biosynthesis; 2-amino-4-hydroxy-6-hydroxymethyl-7,8-dihydropteridine diphosphate from 7,8-dihydroneopterin triphosphate: step 4/4.</text>
</comment>
<reference evidence="14 15" key="1">
    <citation type="submission" date="2020-08" db="EMBL/GenBank/DDBJ databases">
        <title>Genomic Encyclopedia of Type Strains, Phase IV (KMG-IV): sequencing the most valuable type-strain genomes for metagenomic binning, comparative biology and taxonomic classification.</title>
        <authorList>
            <person name="Goeker M."/>
        </authorList>
    </citation>
    <scope>NUCLEOTIDE SEQUENCE [LARGE SCALE GENOMIC DNA]</scope>
    <source>
        <strain evidence="14 15">DSM 29514</strain>
    </source>
</reference>
<dbReference type="NCBIfam" id="TIGR01498">
    <property type="entry name" value="folK"/>
    <property type="match status" value="1"/>
</dbReference>
<dbReference type="PROSITE" id="PS00794">
    <property type="entry name" value="HPPK"/>
    <property type="match status" value="1"/>
</dbReference>
<dbReference type="Gene3D" id="3.30.70.560">
    <property type="entry name" value="7,8-Dihydro-6-hydroxymethylpterin-pyrophosphokinase HPPK"/>
    <property type="match status" value="1"/>
</dbReference>
<feature type="domain" description="7,8-dihydro-6-hydroxymethylpterin-pyrophosphokinase" evidence="13">
    <location>
        <begin position="88"/>
        <end position="99"/>
    </location>
</feature>
<protein>
    <recommendedName>
        <fullName evidence="4">2-amino-4-hydroxy-6-hydroxymethyldihydropteridine pyrophosphokinase</fullName>
        <ecNumber evidence="3">2.7.6.3</ecNumber>
    </recommendedName>
    <alternativeName>
        <fullName evidence="11">6-hydroxymethyl-7,8-dihydropterin pyrophosphokinase</fullName>
    </alternativeName>
    <alternativeName>
        <fullName evidence="12">7,8-dihydro-6-hydroxymethylpterin-pyrophosphokinase</fullName>
    </alternativeName>
</protein>
<evidence type="ECO:0000256" key="2">
    <source>
        <dbReference type="ARBA" id="ARBA00005810"/>
    </source>
</evidence>
<gene>
    <name evidence="14" type="ORF">GGQ72_000475</name>
</gene>
<evidence type="ECO:0000256" key="7">
    <source>
        <dbReference type="ARBA" id="ARBA00022777"/>
    </source>
</evidence>
<dbReference type="PANTHER" id="PTHR43071:SF1">
    <property type="entry name" value="2-AMINO-4-HYDROXY-6-HYDROXYMETHYLDIHYDROPTERIDINE PYROPHOSPHOKINASE"/>
    <property type="match status" value="1"/>
</dbReference>
<proteinExistence type="inferred from homology"/>
<organism evidence="14 15">
    <name type="scientific">Rhizobium rhizoryzae</name>
    <dbReference type="NCBI Taxonomy" id="451876"/>
    <lineage>
        <taxon>Bacteria</taxon>
        <taxon>Pseudomonadati</taxon>
        <taxon>Pseudomonadota</taxon>
        <taxon>Alphaproteobacteria</taxon>
        <taxon>Hyphomicrobiales</taxon>
        <taxon>Rhizobiaceae</taxon>
        <taxon>Rhizobium/Agrobacterium group</taxon>
        <taxon>Rhizobium</taxon>
    </lineage>
</organism>
<dbReference type="Proteomes" id="UP000519897">
    <property type="component" value="Unassembled WGS sequence"/>
</dbReference>
<evidence type="ECO:0000256" key="5">
    <source>
        <dbReference type="ARBA" id="ARBA00022679"/>
    </source>
</evidence>
<dbReference type="RefSeq" id="WP_165135680.1">
    <property type="nucleotide sequence ID" value="NZ_CP049250.1"/>
</dbReference>
<dbReference type="GO" id="GO:0003848">
    <property type="term" value="F:2-amino-4-hydroxy-6-hydroxymethyldihydropteridine diphosphokinase activity"/>
    <property type="evidence" value="ECO:0007669"/>
    <property type="project" value="UniProtKB-EC"/>
</dbReference>
<evidence type="ECO:0000313" key="14">
    <source>
        <dbReference type="EMBL" id="MBB4141976.1"/>
    </source>
</evidence>
<evidence type="ECO:0000256" key="10">
    <source>
        <dbReference type="ARBA" id="ARBA00029409"/>
    </source>
</evidence>
<keyword evidence="7 14" id="KW-0418">Kinase</keyword>
<evidence type="ECO:0000259" key="13">
    <source>
        <dbReference type="PROSITE" id="PS00794"/>
    </source>
</evidence>
<evidence type="ECO:0000256" key="3">
    <source>
        <dbReference type="ARBA" id="ARBA00013253"/>
    </source>
</evidence>
<dbReference type="GO" id="GO:0046656">
    <property type="term" value="P:folic acid biosynthetic process"/>
    <property type="evidence" value="ECO:0007669"/>
    <property type="project" value="UniProtKB-KW"/>
</dbReference>
<dbReference type="GO" id="GO:0046654">
    <property type="term" value="P:tetrahydrofolate biosynthetic process"/>
    <property type="evidence" value="ECO:0007669"/>
    <property type="project" value="UniProtKB-UniPathway"/>
</dbReference>
<keyword evidence="9" id="KW-0289">Folate biosynthesis</keyword>
<keyword evidence="5 14" id="KW-0808">Transferase</keyword>
<dbReference type="AlphaFoldDB" id="A0A7W6LCP0"/>
<comment type="similarity">
    <text evidence="2">Belongs to the HPPK family.</text>
</comment>
<keyword evidence="8" id="KW-0067">ATP-binding</keyword>
<name>A0A7W6LCP0_9HYPH</name>
<sequence length="168" mass="18582">MVQASIGLGGNLGDPIKAMSEALHAFGQHPDCSLTGVSRLYRTPPWGKTDQADFFNSCAVLRTSLEPLALLDLCLAIEKSMKRVRIERWGPRTIDIDVLTYGDAVIDVEGLEVPHPRMTQRAFVLMPLADLLPHHIVSGKTVSAWLNQADKAGIEIESRDGNWWLSHQ</sequence>
<evidence type="ECO:0000256" key="1">
    <source>
        <dbReference type="ARBA" id="ARBA00005051"/>
    </source>
</evidence>
<dbReference type="PANTHER" id="PTHR43071">
    <property type="entry name" value="2-AMINO-4-HYDROXY-6-HYDROXYMETHYLDIHYDROPTERIDINE PYROPHOSPHOKINASE"/>
    <property type="match status" value="1"/>
</dbReference>
<evidence type="ECO:0000256" key="8">
    <source>
        <dbReference type="ARBA" id="ARBA00022840"/>
    </source>
</evidence>
<dbReference type="Pfam" id="PF01288">
    <property type="entry name" value="HPPK"/>
    <property type="match status" value="1"/>
</dbReference>
<evidence type="ECO:0000256" key="4">
    <source>
        <dbReference type="ARBA" id="ARBA00016218"/>
    </source>
</evidence>
<dbReference type="EMBL" id="JACIEC010000001">
    <property type="protein sequence ID" value="MBB4141976.1"/>
    <property type="molecule type" value="Genomic_DNA"/>
</dbReference>
<dbReference type="SUPFAM" id="SSF55083">
    <property type="entry name" value="6-hydroxymethyl-7,8-dihydropterin pyrophosphokinase, HPPK"/>
    <property type="match status" value="1"/>
</dbReference>
<keyword evidence="6" id="KW-0547">Nucleotide-binding</keyword>
<dbReference type="GO" id="GO:0005524">
    <property type="term" value="F:ATP binding"/>
    <property type="evidence" value="ECO:0007669"/>
    <property type="project" value="UniProtKB-KW"/>
</dbReference>
<dbReference type="InterPro" id="IPR035907">
    <property type="entry name" value="Hppk_sf"/>
</dbReference>
<evidence type="ECO:0000256" key="6">
    <source>
        <dbReference type="ARBA" id="ARBA00022741"/>
    </source>
</evidence>
<dbReference type="CDD" id="cd00483">
    <property type="entry name" value="HPPK"/>
    <property type="match status" value="1"/>
</dbReference>
<accession>A0A7W6LCP0</accession>
<evidence type="ECO:0000313" key="15">
    <source>
        <dbReference type="Proteomes" id="UP000519897"/>
    </source>
</evidence>
<dbReference type="UniPathway" id="UPA00077">
    <property type="reaction ID" value="UER00155"/>
</dbReference>
<comment type="caution">
    <text evidence="14">The sequence shown here is derived from an EMBL/GenBank/DDBJ whole genome shotgun (WGS) entry which is preliminary data.</text>
</comment>
<evidence type="ECO:0000256" key="12">
    <source>
        <dbReference type="ARBA" id="ARBA00033413"/>
    </source>
</evidence>
<dbReference type="GO" id="GO:0016301">
    <property type="term" value="F:kinase activity"/>
    <property type="evidence" value="ECO:0007669"/>
    <property type="project" value="UniProtKB-KW"/>
</dbReference>